<organism evidence="2 3">
    <name type="scientific">Fibrella forsythiae</name>
    <dbReference type="NCBI Taxonomy" id="2817061"/>
    <lineage>
        <taxon>Bacteria</taxon>
        <taxon>Pseudomonadati</taxon>
        <taxon>Bacteroidota</taxon>
        <taxon>Cytophagia</taxon>
        <taxon>Cytophagales</taxon>
        <taxon>Spirosomataceae</taxon>
        <taxon>Fibrella</taxon>
    </lineage>
</organism>
<comment type="caution">
    <text evidence="2">The sequence shown here is derived from an EMBL/GenBank/DDBJ whole genome shotgun (WGS) entry which is preliminary data.</text>
</comment>
<name>A0ABS3JI60_9BACT</name>
<dbReference type="Proteomes" id="UP000664628">
    <property type="component" value="Unassembled WGS sequence"/>
</dbReference>
<dbReference type="Pfam" id="PF08837">
    <property type="entry name" value="DUF1810"/>
    <property type="match status" value="1"/>
</dbReference>
<evidence type="ECO:0000256" key="1">
    <source>
        <dbReference type="SAM" id="Phobius"/>
    </source>
</evidence>
<evidence type="ECO:0000313" key="2">
    <source>
        <dbReference type="EMBL" id="MBO0949701.1"/>
    </source>
</evidence>
<dbReference type="InterPro" id="IPR036287">
    <property type="entry name" value="Rv1873-like_sf"/>
</dbReference>
<reference evidence="2 3" key="1">
    <citation type="submission" date="2021-03" db="EMBL/GenBank/DDBJ databases">
        <title>Fibrella sp. HMF5405 genome sequencing and assembly.</title>
        <authorList>
            <person name="Kang H."/>
            <person name="Kim H."/>
            <person name="Bae S."/>
            <person name="Joh K."/>
        </authorList>
    </citation>
    <scope>NUCLEOTIDE SEQUENCE [LARGE SCALE GENOMIC DNA]</scope>
    <source>
        <strain evidence="2 3">HMF5405</strain>
    </source>
</reference>
<keyword evidence="1" id="KW-1133">Transmembrane helix</keyword>
<dbReference type="SUPFAM" id="SSF140736">
    <property type="entry name" value="Rv1873-like"/>
    <property type="match status" value="1"/>
</dbReference>
<dbReference type="PIRSF" id="PIRSF008546">
    <property type="entry name" value="UCP008546"/>
    <property type="match status" value="1"/>
</dbReference>
<keyword evidence="1" id="KW-0472">Membrane</keyword>
<dbReference type="Gene3D" id="1.25.40.380">
    <property type="entry name" value="Protein of unknown function DUF1810"/>
    <property type="match status" value="1"/>
</dbReference>
<sequence length="142" mass="15686">MEEATNLNRFVDAQASNYTQALAEIRNGQKRSHWMWYVFPQIAGLGFSSTAAFYAIHDLQEAIDYLNHPLLGPRLIEIATAMLHVEGKPATQILGSPDDVKLRSSMTLFSLVPDADPIFQAVLDKYYSGTPDPATLSMLGKA</sequence>
<keyword evidence="3" id="KW-1185">Reference proteome</keyword>
<feature type="transmembrane region" description="Helical" evidence="1">
    <location>
        <begin position="34"/>
        <end position="56"/>
    </location>
</feature>
<proteinExistence type="predicted"/>
<accession>A0ABS3JI60</accession>
<evidence type="ECO:0000313" key="3">
    <source>
        <dbReference type="Proteomes" id="UP000664628"/>
    </source>
</evidence>
<gene>
    <name evidence="2" type="ORF">J2I46_13980</name>
</gene>
<protein>
    <submittedName>
        <fullName evidence="2">DUF1810 domain-containing protein</fullName>
    </submittedName>
</protein>
<dbReference type="RefSeq" id="WP_207329636.1">
    <property type="nucleotide sequence ID" value="NZ_JAFMYW010000003.1"/>
</dbReference>
<dbReference type="EMBL" id="JAFMYW010000003">
    <property type="protein sequence ID" value="MBO0949701.1"/>
    <property type="molecule type" value="Genomic_DNA"/>
</dbReference>
<keyword evidence="1" id="KW-0812">Transmembrane</keyword>
<dbReference type="InterPro" id="IPR014937">
    <property type="entry name" value="DUF1810"/>
</dbReference>